<name>L0GSP1_9GAMM</name>
<keyword evidence="9" id="KW-1185">Reference proteome</keyword>
<proteinExistence type="inferred from homology"/>
<organism evidence="8 9">
    <name type="scientific">Thioflavicoccus mobilis 8321</name>
    <dbReference type="NCBI Taxonomy" id="765912"/>
    <lineage>
        <taxon>Bacteria</taxon>
        <taxon>Pseudomonadati</taxon>
        <taxon>Pseudomonadota</taxon>
        <taxon>Gammaproteobacteria</taxon>
        <taxon>Chromatiales</taxon>
        <taxon>Chromatiaceae</taxon>
        <taxon>Thioflavicoccus</taxon>
    </lineage>
</organism>
<dbReference type="GO" id="GO:0016020">
    <property type="term" value="C:membrane"/>
    <property type="evidence" value="ECO:0007669"/>
    <property type="project" value="UniProtKB-SubCell"/>
</dbReference>
<evidence type="ECO:0000313" key="8">
    <source>
        <dbReference type="EMBL" id="AGA88991.1"/>
    </source>
</evidence>
<feature type="transmembrane region" description="Helical" evidence="7">
    <location>
        <begin position="57"/>
        <end position="79"/>
    </location>
</feature>
<dbReference type="eggNOG" id="COG0628">
    <property type="taxonomic scope" value="Bacteria"/>
</dbReference>
<feature type="transmembrane region" description="Helical" evidence="7">
    <location>
        <begin position="287"/>
        <end position="309"/>
    </location>
</feature>
<dbReference type="HOGENOM" id="CLU_031275_0_3_6"/>
<dbReference type="STRING" id="765912.Thimo_0116"/>
<sequence length="387" mass="40891">MESSPAARFLLNAAALVVVIAGMRAAAPLLTPFLLAVFIAIVASPPLLWLKRRRLPLWAALLVVLGGLVGIGALIASLLSTSLDPFMTTLPDAQARLKELTLDLLGWLDSFGLHLPREALATYIDPSNAMGIAGDFISGVGGVLGNAALILLTVFFILLEAAGLPAKLTVAMKTPETTLTRLRRVLDNVNRYMMIKTTTSIATGLLIWLWLSILGVNFAVLWGLVAFLFNFVPTIGSFVAAAPAVLLVLVQMDLETVLLVTVGYVLVNGLIGNYIEPKYMGRGVGLSTLIVFSSLVFWGWVLGPVGMFLSVPLTMALKIALEAYPDTRPIAVLLGPEVLSGSRFEDEVTGLDGEGRKDADEAPDGGGSAALSASRKDPAAGRATGLD</sequence>
<keyword evidence="3 7" id="KW-0812">Transmembrane</keyword>
<reference evidence="8 9" key="1">
    <citation type="submission" date="2011-09" db="EMBL/GenBank/DDBJ databases">
        <title>Complete sequence of chromosome of Thioflavicoccus mobilis 8321.</title>
        <authorList>
            <consortium name="US DOE Joint Genome Institute"/>
            <person name="Lucas S."/>
            <person name="Han J."/>
            <person name="Lapidus A."/>
            <person name="Cheng J.-F."/>
            <person name="Goodwin L."/>
            <person name="Pitluck S."/>
            <person name="Peters L."/>
            <person name="Ovchinnikova G."/>
            <person name="Lu M."/>
            <person name="Detter J.C."/>
            <person name="Han C."/>
            <person name="Tapia R."/>
            <person name="Land M."/>
            <person name="Hauser L."/>
            <person name="Kyrpides N."/>
            <person name="Ivanova N."/>
            <person name="Pagani I."/>
            <person name="Vogl K."/>
            <person name="Liu Z."/>
            <person name="Imhoff J."/>
            <person name="Thiel V."/>
            <person name="Frigaard N.-U."/>
            <person name="Bryant D."/>
            <person name="Woyke T."/>
        </authorList>
    </citation>
    <scope>NUCLEOTIDE SEQUENCE [LARGE SCALE GENOMIC DNA]</scope>
    <source>
        <strain evidence="8 9">8321</strain>
    </source>
</reference>
<dbReference type="AlphaFoldDB" id="L0GSP1"/>
<gene>
    <name evidence="8" type="ORF">Thimo_0116</name>
</gene>
<feature type="transmembrane region" description="Helical" evidence="7">
    <location>
        <begin position="136"/>
        <end position="159"/>
    </location>
</feature>
<dbReference type="GO" id="GO:0055085">
    <property type="term" value="P:transmembrane transport"/>
    <property type="evidence" value="ECO:0007669"/>
    <property type="project" value="TreeGrafter"/>
</dbReference>
<dbReference type="PATRIC" id="fig|765912.4.peg.115"/>
<evidence type="ECO:0000256" key="2">
    <source>
        <dbReference type="ARBA" id="ARBA00009773"/>
    </source>
</evidence>
<keyword evidence="4 7" id="KW-1133">Transmembrane helix</keyword>
<protein>
    <submittedName>
        <fullName evidence="8">Putative permease</fullName>
    </submittedName>
</protein>
<dbReference type="OrthoDB" id="9799225at2"/>
<comment type="subcellular location">
    <subcellularLocation>
        <location evidence="1">Membrane</location>
        <topology evidence="1">Multi-pass membrane protein</topology>
    </subcellularLocation>
</comment>
<evidence type="ECO:0000256" key="6">
    <source>
        <dbReference type="SAM" id="MobiDB-lite"/>
    </source>
</evidence>
<feature type="transmembrane region" description="Helical" evidence="7">
    <location>
        <begin position="257"/>
        <end position="275"/>
    </location>
</feature>
<comment type="similarity">
    <text evidence="2">Belongs to the autoinducer-2 exporter (AI-2E) (TC 2.A.86) family.</text>
</comment>
<dbReference type="PANTHER" id="PTHR21716:SF64">
    <property type="entry name" value="AI-2 TRANSPORT PROTEIN TQSA"/>
    <property type="match status" value="1"/>
</dbReference>
<evidence type="ECO:0000256" key="3">
    <source>
        <dbReference type="ARBA" id="ARBA00022692"/>
    </source>
</evidence>
<evidence type="ECO:0000256" key="7">
    <source>
        <dbReference type="SAM" id="Phobius"/>
    </source>
</evidence>
<evidence type="ECO:0000256" key="1">
    <source>
        <dbReference type="ARBA" id="ARBA00004141"/>
    </source>
</evidence>
<evidence type="ECO:0000256" key="4">
    <source>
        <dbReference type="ARBA" id="ARBA00022989"/>
    </source>
</evidence>
<dbReference type="EMBL" id="CP003051">
    <property type="protein sequence ID" value="AGA88991.1"/>
    <property type="molecule type" value="Genomic_DNA"/>
</dbReference>
<dbReference type="RefSeq" id="WP_015279141.1">
    <property type="nucleotide sequence ID" value="NC_019940.1"/>
</dbReference>
<dbReference type="Pfam" id="PF01594">
    <property type="entry name" value="AI-2E_transport"/>
    <property type="match status" value="1"/>
</dbReference>
<evidence type="ECO:0000313" key="9">
    <source>
        <dbReference type="Proteomes" id="UP000010816"/>
    </source>
</evidence>
<dbReference type="InterPro" id="IPR002549">
    <property type="entry name" value="AI-2E-like"/>
</dbReference>
<dbReference type="Proteomes" id="UP000010816">
    <property type="component" value="Chromosome"/>
</dbReference>
<dbReference type="KEGG" id="tmb:Thimo_0116"/>
<feature type="transmembrane region" description="Helical" evidence="7">
    <location>
        <begin position="201"/>
        <end position="225"/>
    </location>
</feature>
<accession>L0GSP1</accession>
<feature type="transmembrane region" description="Helical" evidence="7">
    <location>
        <begin position="9"/>
        <end position="27"/>
    </location>
</feature>
<feature type="transmembrane region" description="Helical" evidence="7">
    <location>
        <begin position="33"/>
        <end position="50"/>
    </location>
</feature>
<feature type="region of interest" description="Disordered" evidence="6">
    <location>
        <begin position="348"/>
        <end position="387"/>
    </location>
</feature>
<keyword evidence="5 7" id="KW-0472">Membrane</keyword>
<evidence type="ECO:0000256" key="5">
    <source>
        <dbReference type="ARBA" id="ARBA00023136"/>
    </source>
</evidence>
<dbReference type="PANTHER" id="PTHR21716">
    <property type="entry name" value="TRANSMEMBRANE PROTEIN"/>
    <property type="match status" value="1"/>
</dbReference>
<feature type="transmembrane region" description="Helical" evidence="7">
    <location>
        <begin position="231"/>
        <end position="250"/>
    </location>
</feature>